<dbReference type="AlphaFoldDB" id="A0A5S5CB13"/>
<reference evidence="2 3" key="1">
    <citation type="submission" date="2019-07" db="EMBL/GenBank/DDBJ databases">
        <title>Genomic Encyclopedia of Archaeal and Bacterial Type Strains, Phase II (KMG-II): from individual species to whole genera.</title>
        <authorList>
            <person name="Goeker M."/>
        </authorList>
    </citation>
    <scope>NUCLEOTIDE SEQUENCE [LARGE SCALE GENOMIC DNA]</scope>
    <source>
        <strain evidence="2 3">DSM 17527</strain>
    </source>
</reference>
<sequence>MNNVLKLASVLFSFFLFAGCQSDDTEDQQDQITAVEEVNQMAVIDDNDSVLNDLVFQSFTEEENLNKSSNRSFLPQCASVLVELNANQKQVILDFGVDGCTINDRYVFKGKIVMNYTVEPDFTSVIIDYDLQNFSINDISFTGKRTATWVLKNQNGNPELTVMVDGAVIINDAEIKRKGLYVREWIEGVFNGNWGDNVYLITGNWETIFPNGNIHSSEVKVALRRELSCRYFVSGQIELIRSTYEGVLDYGDGTCDNAATFTTTQGAVVEITL</sequence>
<protein>
    <recommendedName>
        <fullName evidence="4">Lipoprotein</fullName>
    </recommendedName>
</protein>
<feature type="chain" id="PRO_5024427193" description="Lipoprotein" evidence="1">
    <location>
        <begin position="19"/>
        <end position="273"/>
    </location>
</feature>
<dbReference type="PROSITE" id="PS51257">
    <property type="entry name" value="PROKAR_LIPOPROTEIN"/>
    <property type="match status" value="1"/>
</dbReference>
<keyword evidence="1" id="KW-0732">Signal</keyword>
<dbReference type="Proteomes" id="UP000324376">
    <property type="component" value="Unassembled WGS sequence"/>
</dbReference>
<dbReference type="EMBL" id="VNHU01000002">
    <property type="protein sequence ID" value="TYP75818.1"/>
    <property type="molecule type" value="Genomic_DNA"/>
</dbReference>
<name>A0A5S5CB13_9FLAO</name>
<keyword evidence="3" id="KW-1185">Reference proteome</keyword>
<evidence type="ECO:0000313" key="3">
    <source>
        <dbReference type="Proteomes" id="UP000324376"/>
    </source>
</evidence>
<evidence type="ECO:0000256" key="1">
    <source>
        <dbReference type="SAM" id="SignalP"/>
    </source>
</evidence>
<gene>
    <name evidence="2" type="ORF">BD809_10225</name>
</gene>
<comment type="caution">
    <text evidence="2">The sequence shown here is derived from an EMBL/GenBank/DDBJ whole genome shotgun (WGS) entry which is preliminary data.</text>
</comment>
<organism evidence="2 3">
    <name type="scientific">Aquimarina intermedia</name>
    <dbReference type="NCBI Taxonomy" id="350814"/>
    <lineage>
        <taxon>Bacteria</taxon>
        <taxon>Pseudomonadati</taxon>
        <taxon>Bacteroidota</taxon>
        <taxon>Flavobacteriia</taxon>
        <taxon>Flavobacteriales</taxon>
        <taxon>Flavobacteriaceae</taxon>
        <taxon>Aquimarina</taxon>
    </lineage>
</organism>
<feature type="signal peptide" evidence="1">
    <location>
        <begin position="1"/>
        <end position="18"/>
    </location>
</feature>
<proteinExistence type="predicted"/>
<evidence type="ECO:0008006" key="4">
    <source>
        <dbReference type="Google" id="ProtNLM"/>
    </source>
</evidence>
<evidence type="ECO:0000313" key="2">
    <source>
        <dbReference type="EMBL" id="TYP75818.1"/>
    </source>
</evidence>
<accession>A0A5S5CB13</accession>